<dbReference type="Proteomes" id="UP000515976">
    <property type="component" value="Chromosome"/>
</dbReference>
<evidence type="ECO:0000256" key="1">
    <source>
        <dbReference type="ARBA" id="ARBA00004651"/>
    </source>
</evidence>
<keyword evidence="3 6" id="KW-0812">Transmembrane</keyword>
<feature type="transmembrane region" description="Helical" evidence="6">
    <location>
        <begin position="106"/>
        <end position="126"/>
    </location>
</feature>
<keyword evidence="5 6" id="KW-0472">Membrane</keyword>
<gene>
    <name evidence="7" type="ORF">H9L10_02170</name>
</gene>
<dbReference type="Pfam" id="PF13440">
    <property type="entry name" value="Polysacc_synt_3"/>
    <property type="match status" value="1"/>
</dbReference>
<dbReference type="AlphaFoldDB" id="A0A7G9R2T9"/>
<protein>
    <submittedName>
        <fullName evidence="7">Oligosaccharide flippase family protein</fullName>
    </submittedName>
</protein>
<name>A0A7G9R2T9_9MICO</name>
<accession>A0A7G9R2T9</accession>
<dbReference type="PANTHER" id="PTHR30250">
    <property type="entry name" value="PST FAMILY PREDICTED COLANIC ACID TRANSPORTER"/>
    <property type="match status" value="1"/>
</dbReference>
<keyword evidence="4 6" id="KW-1133">Transmembrane helix</keyword>
<evidence type="ECO:0000256" key="4">
    <source>
        <dbReference type="ARBA" id="ARBA00022989"/>
    </source>
</evidence>
<dbReference type="KEGG" id="pei:H9L10_02170"/>
<proteinExistence type="predicted"/>
<evidence type="ECO:0000313" key="8">
    <source>
        <dbReference type="Proteomes" id="UP000515976"/>
    </source>
</evidence>
<keyword evidence="2" id="KW-1003">Cell membrane</keyword>
<organism evidence="7 8">
    <name type="scientific">Phycicoccus endophyticus</name>
    <dbReference type="NCBI Taxonomy" id="1690220"/>
    <lineage>
        <taxon>Bacteria</taxon>
        <taxon>Bacillati</taxon>
        <taxon>Actinomycetota</taxon>
        <taxon>Actinomycetes</taxon>
        <taxon>Micrococcales</taxon>
        <taxon>Intrasporangiaceae</taxon>
        <taxon>Phycicoccus</taxon>
    </lineage>
</organism>
<dbReference type="GO" id="GO:0005886">
    <property type="term" value="C:plasma membrane"/>
    <property type="evidence" value="ECO:0007669"/>
    <property type="project" value="UniProtKB-SubCell"/>
</dbReference>
<dbReference type="PANTHER" id="PTHR30250:SF28">
    <property type="entry name" value="POLYSACCHARIDE BIOSYNTHESIS PROTEIN"/>
    <property type="match status" value="1"/>
</dbReference>
<feature type="transmembrane region" description="Helical" evidence="6">
    <location>
        <begin position="353"/>
        <end position="375"/>
    </location>
</feature>
<feature type="transmembrane region" description="Helical" evidence="6">
    <location>
        <begin position="322"/>
        <end position="341"/>
    </location>
</feature>
<keyword evidence="8" id="KW-1185">Reference proteome</keyword>
<reference evidence="7 8" key="1">
    <citation type="submission" date="2020-08" db="EMBL/GenBank/DDBJ databases">
        <title>Genome sequence of Phycicoccus endophyticus JCM 31784T.</title>
        <authorList>
            <person name="Hyun D.-W."/>
            <person name="Bae J.-W."/>
        </authorList>
    </citation>
    <scope>NUCLEOTIDE SEQUENCE [LARGE SCALE GENOMIC DNA]</scope>
    <source>
        <strain evidence="7 8">JCM 31784</strain>
    </source>
</reference>
<evidence type="ECO:0000256" key="5">
    <source>
        <dbReference type="ARBA" id="ARBA00023136"/>
    </source>
</evidence>
<dbReference type="InterPro" id="IPR050833">
    <property type="entry name" value="Poly_Biosynth_Transport"/>
</dbReference>
<sequence length="413" mass="43939">MLTLMTGTAMAQAIPVAISPILTRLYEPSQMGLLALFVALTAIPAAIASGRYELAIQLADDDDDAINVAALSLIIAGTVAAMLLAVVVVAGGPIAHLVGNSGIQPWLYLVPLSVLLTTTFTVLTYLNTRAKQFKDLATSNVFKSAVMAVLQMGAGALKLDAVGLIVGHIGSLVAGNGRLSRNAARGRNLRAIVSRDRMKLLAKRYARMSAFLTPSTLANTLANNLSSVLIASFYSTATLGFYSLAQRALGAPLQLLGNAIGQVFFQRASEAKRAKGSAYPEMRKARNALLASSVIIFVPLYFVVEPLFAFVFGEPWRTTGTYAQFLIPMIAARFAASPLVLMNHVNERHGAHFLFNLALLGTTILVIVGGGHLGFPPERMFLILGLANAALYLGFMMYVGMAARRSDLAAPAR</sequence>
<evidence type="ECO:0000256" key="6">
    <source>
        <dbReference type="SAM" id="Phobius"/>
    </source>
</evidence>
<dbReference type="RefSeq" id="WP_166103676.1">
    <property type="nucleotide sequence ID" value="NZ_BMMY01000002.1"/>
</dbReference>
<evidence type="ECO:0000256" key="2">
    <source>
        <dbReference type="ARBA" id="ARBA00022475"/>
    </source>
</evidence>
<feature type="transmembrane region" description="Helical" evidence="6">
    <location>
        <begin position="288"/>
        <end position="310"/>
    </location>
</feature>
<evidence type="ECO:0000313" key="7">
    <source>
        <dbReference type="EMBL" id="QNN49914.1"/>
    </source>
</evidence>
<dbReference type="EMBL" id="CP060712">
    <property type="protein sequence ID" value="QNN49914.1"/>
    <property type="molecule type" value="Genomic_DNA"/>
</dbReference>
<feature type="transmembrane region" description="Helical" evidence="6">
    <location>
        <begin position="29"/>
        <end position="47"/>
    </location>
</feature>
<evidence type="ECO:0000256" key="3">
    <source>
        <dbReference type="ARBA" id="ARBA00022692"/>
    </source>
</evidence>
<feature type="transmembrane region" description="Helical" evidence="6">
    <location>
        <begin position="381"/>
        <end position="403"/>
    </location>
</feature>
<feature type="transmembrane region" description="Helical" evidence="6">
    <location>
        <begin position="68"/>
        <end position="94"/>
    </location>
</feature>
<comment type="subcellular location">
    <subcellularLocation>
        <location evidence="1">Cell membrane</location>
        <topology evidence="1">Multi-pass membrane protein</topology>
    </subcellularLocation>
</comment>